<gene>
    <name evidence="1" type="ORF">AAHA92_06762</name>
    <name evidence="2" type="ORF">AAHA92_06763</name>
    <name evidence="3" type="ORF">AAHA92_06764</name>
</gene>
<protein>
    <submittedName>
        <fullName evidence="1">Uncharacterized protein</fullName>
    </submittedName>
</protein>
<organism evidence="1 4">
    <name type="scientific">Salvia divinorum</name>
    <name type="common">Maria pastora</name>
    <name type="synonym">Diviner's sage</name>
    <dbReference type="NCBI Taxonomy" id="28513"/>
    <lineage>
        <taxon>Eukaryota</taxon>
        <taxon>Viridiplantae</taxon>
        <taxon>Streptophyta</taxon>
        <taxon>Embryophyta</taxon>
        <taxon>Tracheophyta</taxon>
        <taxon>Spermatophyta</taxon>
        <taxon>Magnoliopsida</taxon>
        <taxon>eudicotyledons</taxon>
        <taxon>Gunneridae</taxon>
        <taxon>Pentapetalae</taxon>
        <taxon>asterids</taxon>
        <taxon>lamiids</taxon>
        <taxon>Lamiales</taxon>
        <taxon>Lamiaceae</taxon>
        <taxon>Nepetoideae</taxon>
        <taxon>Mentheae</taxon>
        <taxon>Salviinae</taxon>
        <taxon>Salvia</taxon>
        <taxon>Salvia subgen. Calosphace</taxon>
    </lineage>
</organism>
<evidence type="ECO:0000313" key="3">
    <source>
        <dbReference type="EMBL" id="KAL1564416.1"/>
    </source>
</evidence>
<dbReference type="EMBL" id="JBEAFC010000003">
    <property type="protein sequence ID" value="KAL1564416.1"/>
    <property type="molecule type" value="Genomic_DNA"/>
</dbReference>
<keyword evidence="4" id="KW-1185">Reference proteome</keyword>
<name>A0ABD1I9P6_SALDI</name>
<reference evidence="1 4" key="1">
    <citation type="submission" date="2024-06" db="EMBL/GenBank/DDBJ databases">
        <title>A chromosome level genome sequence of Diviner's sage (Salvia divinorum).</title>
        <authorList>
            <person name="Ford S.A."/>
            <person name="Ro D.-K."/>
            <person name="Ness R.W."/>
            <person name="Phillips M.A."/>
        </authorList>
    </citation>
    <scope>NUCLEOTIDE SEQUENCE [LARGE SCALE GENOMIC DNA]</scope>
    <source>
        <strain evidence="1">SAF-2024a</strain>
        <tissue evidence="1">Leaf</tissue>
    </source>
</reference>
<comment type="caution">
    <text evidence="1">The sequence shown here is derived from an EMBL/GenBank/DDBJ whole genome shotgun (WGS) entry which is preliminary data.</text>
</comment>
<sequence length="196" mass="21197">MPTNREKKKRKDSQSLIPPTHVAFLLLQFHKFKFPKSTTDFLCPLSLSLAHSHAAEPSSSAVQPRRVAALLLLPPPSRKTPGAPKIVIPPCCWSRDLWSPQPPSSASIDALAVTGQPHRRDSAAASARRSGACRCCSPASWSLHRVARLPGVPRLPGSRHGLRLLPLRIVVVSRSSTPNGYGNGSARRSDRARCGA</sequence>
<evidence type="ECO:0000313" key="1">
    <source>
        <dbReference type="EMBL" id="KAL1564414.1"/>
    </source>
</evidence>
<evidence type="ECO:0000313" key="2">
    <source>
        <dbReference type="EMBL" id="KAL1564415.1"/>
    </source>
</evidence>
<proteinExistence type="predicted"/>
<dbReference type="EMBL" id="JBEAFC010000003">
    <property type="protein sequence ID" value="KAL1564414.1"/>
    <property type="molecule type" value="Genomic_DNA"/>
</dbReference>
<dbReference type="Proteomes" id="UP001567538">
    <property type="component" value="Unassembled WGS sequence"/>
</dbReference>
<evidence type="ECO:0000313" key="4">
    <source>
        <dbReference type="Proteomes" id="UP001567538"/>
    </source>
</evidence>
<dbReference type="AlphaFoldDB" id="A0ABD1I9P6"/>
<dbReference type="EMBL" id="JBEAFC010000003">
    <property type="protein sequence ID" value="KAL1564415.1"/>
    <property type="molecule type" value="Genomic_DNA"/>
</dbReference>
<accession>A0ABD1I9P6</accession>